<keyword evidence="3" id="KW-1185">Reference proteome</keyword>
<proteinExistence type="predicted"/>
<protein>
    <submittedName>
        <fullName evidence="2">DUF6355 family natural product biosynthesis protein</fullName>
    </submittedName>
</protein>
<evidence type="ECO:0000256" key="1">
    <source>
        <dbReference type="SAM" id="SignalP"/>
    </source>
</evidence>
<comment type="caution">
    <text evidence="2">The sequence shown here is derived from an EMBL/GenBank/DDBJ whole genome shotgun (WGS) entry which is preliminary data.</text>
</comment>
<evidence type="ECO:0000313" key="2">
    <source>
        <dbReference type="EMBL" id="MFC4852893.1"/>
    </source>
</evidence>
<gene>
    <name evidence="2" type="ORF">ACFPCV_05205</name>
</gene>
<reference evidence="3" key="1">
    <citation type="journal article" date="2019" name="Int. J. Syst. Evol. Microbiol.">
        <title>The Global Catalogue of Microorganisms (GCM) 10K type strain sequencing project: providing services to taxonomists for standard genome sequencing and annotation.</title>
        <authorList>
            <consortium name="The Broad Institute Genomics Platform"/>
            <consortium name="The Broad Institute Genome Sequencing Center for Infectious Disease"/>
            <person name="Wu L."/>
            <person name="Ma J."/>
        </authorList>
    </citation>
    <scope>NUCLEOTIDE SEQUENCE [LARGE SCALE GENOMIC DNA]</scope>
    <source>
        <strain evidence="3">ZS-22-S1</strain>
    </source>
</reference>
<dbReference type="RefSeq" id="WP_378054845.1">
    <property type="nucleotide sequence ID" value="NZ_JBHSIS010000002.1"/>
</dbReference>
<feature type="chain" id="PRO_5046242091" evidence="1">
    <location>
        <begin position="26"/>
        <end position="114"/>
    </location>
</feature>
<sequence length="114" mass="12219">MFTRVAVAVAVAAGGLFATTGSATASTDTTITAPTITTVAAPVTAADDPCGYWREGNWLTGYSYWYRHCASTTVWVHITYYDGGFEDTCFGPWEKRQLSWRTNGAHSAGHLCGG</sequence>
<accession>A0ABV9RU78</accession>
<name>A0ABV9RU78_9PSEU</name>
<dbReference type="InterPro" id="IPR045935">
    <property type="entry name" value="DUF6355"/>
</dbReference>
<feature type="signal peptide" evidence="1">
    <location>
        <begin position="1"/>
        <end position="25"/>
    </location>
</feature>
<evidence type="ECO:0000313" key="3">
    <source>
        <dbReference type="Proteomes" id="UP001595859"/>
    </source>
</evidence>
<dbReference type="Pfam" id="PF19882">
    <property type="entry name" value="DUF6355"/>
    <property type="match status" value="1"/>
</dbReference>
<dbReference type="Proteomes" id="UP001595859">
    <property type="component" value="Unassembled WGS sequence"/>
</dbReference>
<keyword evidence="1" id="KW-0732">Signal</keyword>
<organism evidence="2 3">
    <name type="scientific">Actinophytocola glycyrrhizae</name>
    <dbReference type="NCBI Taxonomy" id="2044873"/>
    <lineage>
        <taxon>Bacteria</taxon>
        <taxon>Bacillati</taxon>
        <taxon>Actinomycetota</taxon>
        <taxon>Actinomycetes</taxon>
        <taxon>Pseudonocardiales</taxon>
        <taxon>Pseudonocardiaceae</taxon>
    </lineage>
</organism>
<dbReference type="EMBL" id="JBHSIS010000002">
    <property type="protein sequence ID" value="MFC4852893.1"/>
    <property type="molecule type" value="Genomic_DNA"/>
</dbReference>